<dbReference type="SUPFAM" id="SSF52540">
    <property type="entry name" value="P-loop containing nucleoside triphosphate hydrolases"/>
    <property type="match status" value="1"/>
</dbReference>
<evidence type="ECO:0000313" key="2">
    <source>
        <dbReference type="EMBL" id="AWH59700.1"/>
    </source>
</evidence>
<dbReference type="EMBL" id="MG228260">
    <property type="protein sequence ID" value="AWH59700.1"/>
    <property type="molecule type" value="Genomic_DNA"/>
</dbReference>
<keyword evidence="2" id="KW-0614">Plasmid</keyword>
<dbReference type="CDD" id="cd02042">
    <property type="entry name" value="ParAB_family"/>
    <property type="match status" value="1"/>
</dbReference>
<dbReference type="PANTHER" id="PTHR13696">
    <property type="entry name" value="P-LOOP CONTAINING NUCLEOSIDE TRIPHOSPHATE HYDROLASE"/>
    <property type="match status" value="1"/>
</dbReference>
<name>A0A2S1PMM5_EDWTA</name>
<dbReference type="Pfam" id="PF01656">
    <property type="entry name" value="CbiA"/>
    <property type="match status" value="1"/>
</dbReference>
<proteinExistence type="predicted"/>
<dbReference type="Gene3D" id="3.40.50.300">
    <property type="entry name" value="P-loop containing nucleotide triphosphate hydrolases"/>
    <property type="match status" value="1"/>
</dbReference>
<protein>
    <submittedName>
        <fullName evidence="2">Plasmid partition protein A</fullName>
    </submittedName>
</protein>
<dbReference type="InterPro" id="IPR050678">
    <property type="entry name" value="DNA_Partitioning_ATPase"/>
</dbReference>
<geneLocation type="plasmid" evidence="2">
    <name>p9.4_2</name>
</geneLocation>
<dbReference type="InterPro" id="IPR027417">
    <property type="entry name" value="P-loop_NTPase"/>
</dbReference>
<dbReference type="AlphaFoldDB" id="A0A2S1PMM5"/>
<feature type="domain" description="CobQ/CobB/MinD/ParA nucleotide binding" evidence="1">
    <location>
        <begin position="4"/>
        <end position="83"/>
    </location>
</feature>
<accession>A0A2S1PMM5</accession>
<dbReference type="InterPro" id="IPR002586">
    <property type="entry name" value="CobQ/CobB/MinD/ParA_Nub-bd_dom"/>
</dbReference>
<sequence>MIVISLVNPKGGTGKTTCAINISTCLSLLGYKVVVLDLDPLMNFSEWSIRYSPSFDIISCDSEKTLTCEIYDAYHNYDYAVIDCSSGSLHMSAISMMQSDIIIIPLVDSPLDALLMSQLDDFIEIYKMGTPKMIYLLPIGFDTHSYNKLIECNRYKVLHRISHHYNYITSLSHRLSIFDTDILPLKNEILYLTNKIVRLEPGSLK</sequence>
<reference evidence="2" key="1">
    <citation type="journal article" date="2017" name="J. Clin. Microbiol.">
        <title>Comparative phenotypic and genotypic analysis of Edwardsiella spp. isolates from different hosts and geographic origins, with an emphasis on isolates formerly classified as E. tarda and an evaluation of diagnostic methods.</title>
        <authorList>
            <person name="Reichley S.R."/>
            <person name="Ware C."/>
            <person name="Steadman J."/>
            <person name="Gaunt P.S."/>
            <person name="Garcia J.C."/>
            <person name="LaFrentz B.R."/>
            <person name="Thachil A."/>
            <person name="Waldbieser G.C."/>
            <person name="Stine C.B."/>
            <person name="Bujan N."/>
            <person name="Arias C.R."/>
            <person name="Loch T."/>
            <person name="Welch T.J."/>
            <person name="Cipriano R.C."/>
            <person name="Greenway T.E."/>
            <person name="Khoo L.H."/>
            <person name="Wise D.J."/>
            <person name="Lawrence M.L."/>
            <person name="Griffin M.J."/>
        </authorList>
    </citation>
    <scope>NUCLEOTIDE SEQUENCE</scope>
    <source>
        <strain evidence="2">9.4</strain>
        <plasmid evidence="2">p9.4_2</plasmid>
    </source>
</reference>
<organism evidence="2">
    <name type="scientific">Edwardsiella tarda</name>
    <dbReference type="NCBI Taxonomy" id="636"/>
    <lineage>
        <taxon>Bacteria</taxon>
        <taxon>Pseudomonadati</taxon>
        <taxon>Pseudomonadota</taxon>
        <taxon>Gammaproteobacteria</taxon>
        <taxon>Enterobacterales</taxon>
        <taxon>Hafniaceae</taxon>
        <taxon>Edwardsiella</taxon>
    </lineage>
</organism>
<dbReference type="PANTHER" id="PTHR13696:SF96">
    <property type="entry name" value="COBQ_COBB_MIND_PARA NUCLEOTIDE BINDING DOMAIN-CONTAINING PROTEIN"/>
    <property type="match status" value="1"/>
</dbReference>
<evidence type="ECO:0000259" key="1">
    <source>
        <dbReference type="Pfam" id="PF01656"/>
    </source>
</evidence>